<accession>A0AAN7TVM5</accession>
<keyword evidence="1" id="KW-0812">Transmembrane</keyword>
<feature type="transmembrane region" description="Helical" evidence="1">
    <location>
        <begin position="47"/>
        <end position="68"/>
    </location>
</feature>
<name>A0AAN7TVM5_9MYCE</name>
<dbReference type="EMBL" id="JAVFKY010000005">
    <property type="protein sequence ID" value="KAK5576463.1"/>
    <property type="molecule type" value="Genomic_DNA"/>
</dbReference>
<keyword evidence="3" id="KW-1185">Reference proteome</keyword>
<dbReference type="AlphaFoldDB" id="A0AAN7TVM5"/>
<evidence type="ECO:0000313" key="2">
    <source>
        <dbReference type="EMBL" id="KAK5576463.1"/>
    </source>
</evidence>
<keyword evidence="1" id="KW-0472">Membrane</keyword>
<dbReference type="Proteomes" id="UP001344447">
    <property type="component" value="Unassembled WGS sequence"/>
</dbReference>
<protein>
    <submittedName>
        <fullName evidence="2">Uncharacterized protein</fullName>
    </submittedName>
</protein>
<proteinExistence type="predicted"/>
<organism evidence="2 3">
    <name type="scientific">Dictyostelium firmibasis</name>
    <dbReference type="NCBI Taxonomy" id="79012"/>
    <lineage>
        <taxon>Eukaryota</taxon>
        <taxon>Amoebozoa</taxon>
        <taxon>Evosea</taxon>
        <taxon>Eumycetozoa</taxon>
        <taxon>Dictyostelia</taxon>
        <taxon>Dictyosteliales</taxon>
        <taxon>Dictyosteliaceae</taxon>
        <taxon>Dictyostelium</taxon>
    </lineage>
</organism>
<reference evidence="2 3" key="1">
    <citation type="submission" date="2023-11" db="EMBL/GenBank/DDBJ databases">
        <title>Dfirmibasis_genome.</title>
        <authorList>
            <person name="Edelbroek B."/>
            <person name="Kjellin J."/>
            <person name="Jerlstrom-Hultqvist J."/>
            <person name="Soderbom F."/>
        </authorList>
    </citation>
    <scope>NUCLEOTIDE SEQUENCE [LARGE SCALE GENOMIC DNA]</scope>
    <source>
        <strain evidence="2 3">TNS-C-14</strain>
    </source>
</reference>
<evidence type="ECO:0000313" key="3">
    <source>
        <dbReference type="Proteomes" id="UP001344447"/>
    </source>
</evidence>
<sequence>MVSIQFFVHLKIVIGISTFFNKYSQTDPLPSSNLSILPLSSWPRTTISILFFSISLIITSLILSLVSINNL</sequence>
<keyword evidence="1" id="KW-1133">Transmembrane helix</keyword>
<evidence type="ECO:0000256" key="1">
    <source>
        <dbReference type="SAM" id="Phobius"/>
    </source>
</evidence>
<comment type="caution">
    <text evidence="2">The sequence shown here is derived from an EMBL/GenBank/DDBJ whole genome shotgun (WGS) entry which is preliminary data.</text>
</comment>
<gene>
    <name evidence="2" type="ORF">RB653_007607</name>
</gene>